<sequence>MTSPASQITFALEGVATVLQQNSLGVPIYQRSYSWGKDQISDYWADLQAAFLKEGTAEYFLGTVVLTSEGQDGRVSVIDGQQRLATTTILLAAIRDEYRERGDDARAGVVQTDFIARLNLGTGEATPHLTLNSDDDAYFRQVVVEEGDPDAVERTRASHRKLAHAYKTLRSRVTETANSAGANWMQHLFAWVTFLKDRVRVIRVLVPTEADAFLIFETLNDRGADLTIADLLKNYLFGRAGSRLDTVRDGWMQTLGALDLAKEESLFTAFLRHYWSSRYGATRERELYAKIKEEITGEAGAVALVAGLQKAAGFYAAILSTEDDFWTGWSSGERANVETLLRLDLEQHRPLLLAAMQHFTQTELKALLRALVSWSVRGLVVGGIGGGTTERAYCDAAVKIRSGEIKTVDETRAELASIIASDDEFRAAFANVRVPRSALARYYLAALEKDARGDAEPELVPNSDEDQVNLEHVLPKNSTRSEWPAFTDDSAKAYAFRLGNMALLQKGPNGRIGNKPWGVKRPVLATSQLSLTQGAAEHAEWDAATIESRQAEFAEAAVSIWPA</sequence>
<reference evidence="3" key="1">
    <citation type="submission" date="2023-06" db="EMBL/GenBank/DDBJ databases">
        <title>Sysu t00192.</title>
        <authorList>
            <person name="Gao L."/>
            <person name="Fang B.-Z."/>
            <person name="Li W.-J."/>
        </authorList>
    </citation>
    <scope>NUCLEOTIDE SEQUENCE</scope>
    <source>
        <strain evidence="3">SYSU T00192</strain>
    </source>
</reference>
<keyword evidence="4" id="KW-1185">Reference proteome</keyword>
<gene>
    <name evidence="3" type="ORF">QQX09_02105</name>
</gene>
<dbReference type="Proteomes" id="UP001172728">
    <property type="component" value="Unassembled WGS sequence"/>
</dbReference>
<evidence type="ECO:0000313" key="4">
    <source>
        <dbReference type="Proteomes" id="UP001172728"/>
    </source>
</evidence>
<protein>
    <submittedName>
        <fullName evidence="3">DUF262 domain-containing protein</fullName>
    </submittedName>
</protein>
<dbReference type="Pfam" id="PF03235">
    <property type="entry name" value="GmrSD_N"/>
    <property type="match status" value="1"/>
</dbReference>
<comment type="caution">
    <text evidence="3">The sequence shown here is derived from an EMBL/GenBank/DDBJ whole genome shotgun (WGS) entry which is preliminary data.</text>
</comment>
<accession>A0ABT8G669</accession>
<dbReference type="RefSeq" id="WP_301131039.1">
    <property type="nucleotide sequence ID" value="NZ_JAUHPW010000001.1"/>
</dbReference>
<evidence type="ECO:0000259" key="2">
    <source>
        <dbReference type="Pfam" id="PF07510"/>
    </source>
</evidence>
<proteinExistence type="predicted"/>
<evidence type="ECO:0000259" key="1">
    <source>
        <dbReference type="Pfam" id="PF03235"/>
    </source>
</evidence>
<evidence type="ECO:0000313" key="3">
    <source>
        <dbReference type="EMBL" id="MDN4474641.1"/>
    </source>
</evidence>
<feature type="domain" description="GmrSD restriction endonucleases N-terminal" evidence="1">
    <location>
        <begin position="18"/>
        <end position="237"/>
    </location>
</feature>
<dbReference type="InterPro" id="IPR011089">
    <property type="entry name" value="GmrSD_C"/>
</dbReference>
<feature type="domain" description="GmrSD restriction endonucleases C-terminal" evidence="2">
    <location>
        <begin position="421"/>
        <end position="555"/>
    </location>
</feature>
<dbReference type="InterPro" id="IPR004919">
    <property type="entry name" value="GmrSD_N"/>
</dbReference>
<dbReference type="PANTHER" id="PTHR35149:SF2">
    <property type="entry name" value="DUF262 DOMAIN-CONTAINING PROTEIN"/>
    <property type="match status" value="1"/>
</dbReference>
<name>A0ABT8G669_9MICO</name>
<organism evidence="3 4">
    <name type="scientific">Demequina litoralis</name>
    <dbReference type="NCBI Taxonomy" id="3051660"/>
    <lineage>
        <taxon>Bacteria</taxon>
        <taxon>Bacillati</taxon>
        <taxon>Actinomycetota</taxon>
        <taxon>Actinomycetes</taxon>
        <taxon>Micrococcales</taxon>
        <taxon>Demequinaceae</taxon>
        <taxon>Demequina</taxon>
    </lineage>
</organism>
<dbReference type="Pfam" id="PF07510">
    <property type="entry name" value="GmrSD_C"/>
    <property type="match status" value="1"/>
</dbReference>
<dbReference type="EMBL" id="JAUHPW010000001">
    <property type="protein sequence ID" value="MDN4474641.1"/>
    <property type="molecule type" value="Genomic_DNA"/>
</dbReference>
<dbReference type="PANTHER" id="PTHR35149">
    <property type="entry name" value="SLL5132 PROTEIN"/>
    <property type="match status" value="1"/>
</dbReference>